<dbReference type="AlphaFoldDB" id="A0A0S3QZU7"/>
<evidence type="ECO:0000256" key="2">
    <source>
        <dbReference type="ARBA" id="ARBA00022577"/>
    </source>
</evidence>
<dbReference type="InterPro" id="IPR008176">
    <property type="entry name" value="Defensin_plant"/>
</dbReference>
<gene>
    <name evidence="6" type="primary">Vigan.01G138300</name>
    <name evidence="6" type="ORF">VIGAN_01138300</name>
</gene>
<sequence length="110" mass="12401">MSQTLILYIKKQLQRNSYKDKDTLNSELARISTICVAMERKTLGIMFFFLLVLTSDVCVKRAEADCYTPSAHFKGACFQSDNCNIQCTSEGHPGGECQGFIPRRCMCICD</sequence>
<evidence type="ECO:0000259" key="5">
    <source>
        <dbReference type="SMART" id="SM00505"/>
    </source>
</evidence>
<keyword evidence="1" id="KW-0929">Antimicrobial</keyword>
<dbReference type="GO" id="GO:0050832">
    <property type="term" value="P:defense response to fungus"/>
    <property type="evidence" value="ECO:0007669"/>
    <property type="project" value="UniProtKB-KW"/>
</dbReference>
<keyword evidence="3" id="KW-0732">Signal</keyword>
<dbReference type="PANTHER" id="PTHR33147">
    <property type="entry name" value="DEFENSIN-LIKE PROTEIN 1"/>
    <property type="match status" value="1"/>
</dbReference>
<dbReference type="Pfam" id="PF00304">
    <property type="entry name" value="Gamma-thionin"/>
    <property type="match status" value="1"/>
</dbReference>
<dbReference type="PANTHER" id="PTHR33147:SF39">
    <property type="entry name" value="DRO1 PROTEIN-RELATED"/>
    <property type="match status" value="1"/>
</dbReference>
<dbReference type="EMBL" id="AP015034">
    <property type="protein sequence ID" value="BAT73842.1"/>
    <property type="molecule type" value="Genomic_DNA"/>
</dbReference>
<dbReference type="InterPro" id="IPR036574">
    <property type="entry name" value="Scorpion_toxin-like_sf"/>
</dbReference>
<proteinExistence type="predicted"/>
<reference evidence="6 7" key="1">
    <citation type="journal article" date="2015" name="Sci. Rep.">
        <title>The power of single molecule real-time sequencing technology in the de novo assembly of a eukaryotic genome.</title>
        <authorList>
            <person name="Sakai H."/>
            <person name="Naito K."/>
            <person name="Ogiso-Tanaka E."/>
            <person name="Takahashi Y."/>
            <person name="Iseki K."/>
            <person name="Muto C."/>
            <person name="Satou K."/>
            <person name="Teruya K."/>
            <person name="Shiroma A."/>
            <person name="Shimoji M."/>
            <person name="Hirano T."/>
            <person name="Itoh T."/>
            <person name="Kaga A."/>
            <person name="Tomooka N."/>
        </authorList>
    </citation>
    <scope>NUCLEOTIDE SEQUENCE [LARGE SCALE GENOMIC DNA]</scope>
    <source>
        <strain evidence="7">cv. Shumari</strain>
    </source>
</reference>
<keyword evidence="7" id="KW-1185">Reference proteome</keyword>
<protein>
    <recommendedName>
        <fullName evidence="5">Knottins-like domain-containing protein</fullName>
    </recommendedName>
</protein>
<name>A0A0S3QZU7_PHAAN</name>
<dbReference type="Gene3D" id="3.30.30.10">
    <property type="entry name" value="Knottin, scorpion toxin-like"/>
    <property type="match status" value="1"/>
</dbReference>
<dbReference type="SMART" id="SM00505">
    <property type="entry name" value="Knot1"/>
    <property type="match status" value="1"/>
</dbReference>
<accession>A0A0S3QZU7</accession>
<dbReference type="InterPro" id="IPR003614">
    <property type="entry name" value="Knottins"/>
</dbReference>
<evidence type="ECO:0000313" key="7">
    <source>
        <dbReference type="Proteomes" id="UP000291084"/>
    </source>
</evidence>
<keyword evidence="2" id="KW-0295">Fungicide</keyword>
<evidence type="ECO:0000256" key="1">
    <source>
        <dbReference type="ARBA" id="ARBA00022529"/>
    </source>
</evidence>
<dbReference type="Proteomes" id="UP000291084">
    <property type="component" value="Chromosome 1"/>
</dbReference>
<feature type="domain" description="Knottins-like" evidence="5">
    <location>
        <begin position="65"/>
        <end position="109"/>
    </location>
</feature>
<evidence type="ECO:0000313" key="6">
    <source>
        <dbReference type="EMBL" id="BAT73842.1"/>
    </source>
</evidence>
<evidence type="ECO:0000256" key="4">
    <source>
        <dbReference type="ARBA" id="ARBA00023157"/>
    </source>
</evidence>
<evidence type="ECO:0000256" key="3">
    <source>
        <dbReference type="ARBA" id="ARBA00022729"/>
    </source>
</evidence>
<keyword evidence="4" id="KW-1015">Disulfide bond</keyword>
<dbReference type="PROSITE" id="PS00940">
    <property type="entry name" value="GAMMA_THIONIN"/>
    <property type="match status" value="1"/>
</dbReference>
<dbReference type="GO" id="GO:0031640">
    <property type="term" value="P:killing of cells of another organism"/>
    <property type="evidence" value="ECO:0007669"/>
    <property type="project" value="UniProtKB-KW"/>
</dbReference>
<organism evidence="6 7">
    <name type="scientific">Vigna angularis var. angularis</name>
    <dbReference type="NCBI Taxonomy" id="157739"/>
    <lineage>
        <taxon>Eukaryota</taxon>
        <taxon>Viridiplantae</taxon>
        <taxon>Streptophyta</taxon>
        <taxon>Embryophyta</taxon>
        <taxon>Tracheophyta</taxon>
        <taxon>Spermatophyta</taxon>
        <taxon>Magnoliopsida</taxon>
        <taxon>eudicotyledons</taxon>
        <taxon>Gunneridae</taxon>
        <taxon>Pentapetalae</taxon>
        <taxon>rosids</taxon>
        <taxon>fabids</taxon>
        <taxon>Fabales</taxon>
        <taxon>Fabaceae</taxon>
        <taxon>Papilionoideae</taxon>
        <taxon>50 kb inversion clade</taxon>
        <taxon>NPAAA clade</taxon>
        <taxon>indigoferoid/millettioid clade</taxon>
        <taxon>Phaseoleae</taxon>
        <taxon>Vigna</taxon>
    </lineage>
</organism>
<dbReference type="SUPFAM" id="SSF57095">
    <property type="entry name" value="Scorpion toxin-like"/>
    <property type="match status" value="1"/>
</dbReference>